<dbReference type="Proteomes" id="UP000324629">
    <property type="component" value="Unassembled WGS sequence"/>
</dbReference>
<protein>
    <submittedName>
        <fullName evidence="1">Uncharacterized protein</fullName>
    </submittedName>
</protein>
<dbReference type="EMBL" id="QNGE01002891">
    <property type="protein sequence ID" value="KAA3674824.1"/>
    <property type="molecule type" value="Genomic_DNA"/>
</dbReference>
<name>A0A5J4NHB6_9TREM</name>
<evidence type="ECO:0000313" key="2">
    <source>
        <dbReference type="Proteomes" id="UP000324629"/>
    </source>
</evidence>
<evidence type="ECO:0000313" key="1">
    <source>
        <dbReference type="EMBL" id="KAA3674824.1"/>
    </source>
</evidence>
<keyword evidence="2" id="KW-1185">Reference proteome</keyword>
<reference evidence="1 2" key="1">
    <citation type="journal article" date="2019" name="Gigascience">
        <title>Whole-genome sequence of the oriental lung fluke Paragonimus westermani.</title>
        <authorList>
            <person name="Oey H."/>
            <person name="Zakrzewski M."/>
            <person name="Narain K."/>
            <person name="Devi K.R."/>
            <person name="Agatsuma T."/>
            <person name="Nawaratna S."/>
            <person name="Gobert G.N."/>
            <person name="Jones M.K."/>
            <person name="Ragan M.A."/>
            <person name="McManus D.P."/>
            <person name="Krause L."/>
        </authorList>
    </citation>
    <scope>NUCLEOTIDE SEQUENCE [LARGE SCALE GENOMIC DNA]</scope>
    <source>
        <strain evidence="1 2">IND2009</strain>
    </source>
</reference>
<sequence>MDFMSVHNYCQKFSNLLQNQRASSDIQLIALEARLMGQFGLVFPYDFIDSQIKRACESLTTTLSAFRDESTITRELASLTLPSALGLAATCEQRHRLGLPVVDRLSTYILGYDLYGSSTTADRHGTGQDAHAMSIDLEGMNGGLPSTAMYSGLRGVTVLSERTAAILQTDFACHSSALAIKTSTNAGG</sequence>
<comment type="caution">
    <text evidence="1">The sequence shown here is derived from an EMBL/GenBank/DDBJ whole genome shotgun (WGS) entry which is preliminary data.</text>
</comment>
<dbReference type="AlphaFoldDB" id="A0A5J4NHB6"/>
<proteinExistence type="predicted"/>
<gene>
    <name evidence="1" type="ORF">DEA37_0009913</name>
</gene>
<organism evidence="1 2">
    <name type="scientific">Paragonimus westermani</name>
    <dbReference type="NCBI Taxonomy" id="34504"/>
    <lineage>
        <taxon>Eukaryota</taxon>
        <taxon>Metazoa</taxon>
        <taxon>Spiralia</taxon>
        <taxon>Lophotrochozoa</taxon>
        <taxon>Platyhelminthes</taxon>
        <taxon>Trematoda</taxon>
        <taxon>Digenea</taxon>
        <taxon>Plagiorchiida</taxon>
        <taxon>Troglotremata</taxon>
        <taxon>Troglotrematidae</taxon>
        <taxon>Paragonimus</taxon>
    </lineage>
</organism>
<accession>A0A5J4NHB6</accession>